<sequence length="778" mass="82949">MFNNLKIGVRLGFGFGAILLLLLAVALVGYLRVSEINQNLGDLVNDKFPKTVWAGNVVDEINTIARVTRNAVILKDPELVRKELERIPEASRVIGDNMDKLEKHILSDKGKALLGVTKEARTAYRADLTRLVELIQAGKRDEAATLLMGDMRTHQNAYIKAIGELNDYQSNLVNDVAKEAEQIADATHTLLLVTTCMAVLVSSLLAWFITRSITRPVNELLLAADGMARGDLDIKLAHDSKDEVGKLVSSVKILQGNISGLIAEMNHMSVEHDKGDIDVKIDEGKFQGAYRVMANGVNSMVFGHIAVKKQAMACIKEFGEGNMDAPLERFPGKKAFINDTIEQVRSNIRALIADSNMLAQAAMQLKLDTRADASQHKGDFRRIVEGFNGTLDAVINPLNALIADVQMLATAVVDGELERRGDASVHRGQFRQVLEGLNRVMEAINTPVDELREVLAGLEAGDLTVSMKKPYKGTFDVLKSAANNSIGRLGQIITEVRGSADSLASASEEISATAQSLSQAASEQAASVEETSASIEQMSASIAQNTDNAAATDSIATRAATDANSGGKAVSDTVTAMKQIAQKIGIIDDIAYQTNLLALNAAIEAARAGEHGKGFAVVAAEVRKLAERSQVAAREIGSVASSSVGLAEHAGSLLGEIVPAIQKTADLVQEISAASQEQARGAQQINAAMTQLNQTTQQNASSSEELSATSEEMSAQAQQLQALMSFFSTSADGGLAAARSAPAAQQTTRPRGGKPSVRRAAHGKTESVESGDADFVRF</sequence>
<dbReference type="Pfam" id="PF18575">
    <property type="entry name" value="HAMP_N3"/>
    <property type="match status" value="1"/>
</dbReference>
<dbReference type="InterPro" id="IPR051310">
    <property type="entry name" value="MCP_chemotaxis"/>
</dbReference>
<keyword evidence="9" id="KW-1185">Reference proteome</keyword>
<dbReference type="EMBL" id="JBDIVE010000001">
    <property type="protein sequence ID" value="MEN3067455.1"/>
    <property type="molecule type" value="Genomic_DNA"/>
</dbReference>
<comment type="similarity">
    <text evidence="2">Belongs to the methyl-accepting chemotaxis (MCP) protein family.</text>
</comment>
<dbReference type="PANTHER" id="PTHR43531">
    <property type="entry name" value="PROTEIN ICFG"/>
    <property type="match status" value="1"/>
</dbReference>
<feature type="domain" description="Methyl-accepting transducer" evidence="6">
    <location>
        <begin position="499"/>
        <end position="714"/>
    </location>
</feature>
<dbReference type="InterPro" id="IPR047347">
    <property type="entry name" value="YvaQ-like_sensor"/>
</dbReference>
<dbReference type="CDD" id="cd06225">
    <property type="entry name" value="HAMP"/>
    <property type="match status" value="1"/>
</dbReference>
<dbReference type="SUPFAM" id="SSF158472">
    <property type="entry name" value="HAMP domain-like"/>
    <property type="match status" value="1"/>
</dbReference>
<evidence type="ECO:0000259" key="6">
    <source>
        <dbReference type="PROSITE" id="PS50111"/>
    </source>
</evidence>
<dbReference type="RefSeq" id="WP_345918220.1">
    <property type="nucleotide sequence ID" value="NZ_JBDIVE010000001.1"/>
</dbReference>
<feature type="compositionally biased region" description="Low complexity" evidence="4">
    <location>
        <begin position="700"/>
        <end position="714"/>
    </location>
</feature>
<feature type="domain" description="HAMP" evidence="7">
    <location>
        <begin position="211"/>
        <end position="263"/>
    </location>
</feature>
<dbReference type="Pfam" id="PF18947">
    <property type="entry name" value="HAMP_2"/>
    <property type="match status" value="2"/>
</dbReference>
<evidence type="ECO:0000256" key="2">
    <source>
        <dbReference type="ARBA" id="ARBA00029447"/>
    </source>
</evidence>
<accession>A0ABU9YUR0</accession>
<name>A0ABU9YUR0_9RHOO</name>
<evidence type="ECO:0000256" key="5">
    <source>
        <dbReference type="SAM" id="Phobius"/>
    </source>
</evidence>
<evidence type="ECO:0000313" key="8">
    <source>
        <dbReference type="EMBL" id="MEN3067455.1"/>
    </source>
</evidence>
<dbReference type="InterPro" id="IPR004089">
    <property type="entry name" value="MCPsignal_dom"/>
</dbReference>
<dbReference type="CDD" id="cd17527">
    <property type="entry name" value="HAMP_II"/>
    <property type="match status" value="1"/>
</dbReference>
<feature type="region of interest" description="Disordered" evidence="4">
    <location>
        <begin position="737"/>
        <end position="778"/>
    </location>
</feature>
<dbReference type="SUPFAM" id="SSF58104">
    <property type="entry name" value="Methyl-accepting chemotaxis protein (MCP) signaling domain"/>
    <property type="match status" value="1"/>
</dbReference>
<dbReference type="Pfam" id="PF00015">
    <property type="entry name" value="MCPsignal"/>
    <property type="match status" value="1"/>
</dbReference>
<reference evidence="8 9" key="1">
    <citation type="journal article" date="2018" name="Int. J. Syst. Evol. Microbiol.">
        <title>Uliginosibacterium sediminicola sp. nov., isolated from freshwater sediment.</title>
        <authorList>
            <person name="Hwang W.M."/>
            <person name="Kim S.M."/>
            <person name="Kang K."/>
            <person name="Ahn T.Y."/>
        </authorList>
    </citation>
    <scope>NUCLEOTIDE SEQUENCE [LARGE SCALE GENOMIC DNA]</scope>
    <source>
        <strain evidence="8 9">M1-21</strain>
    </source>
</reference>
<dbReference type="Pfam" id="PF00672">
    <property type="entry name" value="HAMP"/>
    <property type="match status" value="1"/>
</dbReference>
<dbReference type="PROSITE" id="PS50111">
    <property type="entry name" value="CHEMOTAXIS_TRANSDUC_2"/>
    <property type="match status" value="1"/>
</dbReference>
<protein>
    <submittedName>
        <fullName evidence="8">Methyl-accepting chemotaxis protein</fullName>
    </submittedName>
</protein>
<dbReference type="InterPro" id="IPR004090">
    <property type="entry name" value="Chemotax_Me-accpt_rcpt"/>
</dbReference>
<evidence type="ECO:0000313" key="9">
    <source>
        <dbReference type="Proteomes" id="UP001410394"/>
    </source>
</evidence>
<keyword evidence="5" id="KW-0472">Membrane</keyword>
<evidence type="ECO:0000256" key="3">
    <source>
        <dbReference type="PROSITE-ProRule" id="PRU00284"/>
    </source>
</evidence>
<dbReference type="InterPro" id="IPR041395">
    <property type="entry name" value="McpB_HAMP_3rd"/>
</dbReference>
<keyword evidence="5" id="KW-0812">Transmembrane</keyword>
<dbReference type="Gene3D" id="1.10.287.950">
    <property type="entry name" value="Methyl-accepting chemotaxis protein"/>
    <property type="match status" value="1"/>
</dbReference>
<keyword evidence="3" id="KW-0807">Transducer</keyword>
<feature type="transmembrane region" description="Helical" evidence="5">
    <location>
        <begin position="12"/>
        <end position="31"/>
    </location>
</feature>
<dbReference type="InterPro" id="IPR024478">
    <property type="entry name" value="HlyB_4HB_MCP"/>
</dbReference>
<dbReference type="CDD" id="cd19411">
    <property type="entry name" value="MCP2201-like_sensor"/>
    <property type="match status" value="1"/>
</dbReference>
<comment type="caution">
    <text evidence="8">The sequence shown here is derived from an EMBL/GenBank/DDBJ whole genome shotgun (WGS) entry which is preliminary data.</text>
</comment>
<dbReference type="PANTHER" id="PTHR43531:SF11">
    <property type="entry name" value="METHYL-ACCEPTING CHEMOTAXIS PROTEIN 3"/>
    <property type="match status" value="1"/>
</dbReference>
<dbReference type="Gene3D" id="1.20.120.1530">
    <property type="match status" value="3"/>
</dbReference>
<feature type="domain" description="HAMP" evidence="7">
    <location>
        <begin position="442"/>
        <end position="494"/>
    </location>
</feature>
<keyword evidence="1" id="KW-0145">Chemotaxis</keyword>
<dbReference type="InterPro" id="IPR003660">
    <property type="entry name" value="HAMP_dom"/>
</dbReference>
<dbReference type="CDD" id="cd11386">
    <property type="entry name" value="MCP_signal"/>
    <property type="match status" value="1"/>
</dbReference>
<dbReference type="CDD" id="cd17528">
    <property type="entry name" value="HAMP_III"/>
    <property type="match status" value="1"/>
</dbReference>
<evidence type="ECO:0000259" key="7">
    <source>
        <dbReference type="PROSITE" id="PS50885"/>
    </source>
</evidence>
<organism evidence="8 9">
    <name type="scientific">Uliginosibacterium sediminicola</name>
    <dbReference type="NCBI Taxonomy" id="2024550"/>
    <lineage>
        <taxon>Bacteria</taxon>
        <taxon>Pseudomonadati</taxon>
        <taxon>Pseudomonadota</taxon>
        <taxon>Betaproteobacteria</taxon>
        <taxon>Rhodocyclales</taxon>
        <taxon>Zoogloeaceae</taxon>
        <taxon>Uliginosibacterium</taxon>
    </lineage>
</organism>
<proteinExistence type="inferred from homology"/>
<evidence type="ECO:0000256" key="1">
    <source>
        <dbReference type="ARBA" id="ARBA00022500"/>
    </source>
</evidence>
<gene>
    <name evidence="8" type="ORF">ABDB84_03125</name>
</gene>
<dbReference type="PRINTS" id="PR00260">
    <property type="entry name" value="CHEMTRNSDUCR"/>
</dbReference>
<evidence type="ECO:0000256" key="4">
    <source>
        <dbReference type="SAM" id="MobiDB-lite"/>
    </source>
</evidence>
<feature type="compositionally biased region" description="Low complexity" evidence="4">
    <location>
        <begin position="737"/>
        <end position="749"/>
    </location>
</feature>
<dbReference type="SMART" id="SM00304">
    <property type="entry name" value="HAMP"/>
    <property type="match status" value="3"/>
</dbReference>
<dbReference type="Proteomes" id="UP001410394">
    <property type="component" value="Unassembled WGS sequence"/>
</dbReference>
<dbReference type="SMART" id="SM00283">
    <property type="entry name" value="MA"/>
    <property type="match status" value="1"/>
</dbReference>
<dbReference type="PROSITE" id="PS50885">
    <property type="entry name" value="HAMP"/>
    <property type="match status" value="2"/>
</dbReference>
<dbReference type="Pfam" id="PF12729">
    <property type="entry name" value="4HB_MCP_1"/>
    <property type="match status" value="1"/>
</dbReference>
<keyword evidence="5" id="KW-1133">Transmembrane helix</keyword>
<feature type="region of interest" description="Disordered" evidence="4">
    <location>
        <begin position="695"/>
        <end position="714"/>
    </location>
</feature>